<dbReference type="PANTHER" id="PTHR47053:SF1">
    <property type="entry name" value="MUREIN DD-ENDOPEPTIDASE MEPH-RELATED"/>
    <property type="match status" value="1"/>
</dbReference>
<evidence type="ECO:0000259" key="5">
    <source>
        <dbReference type="PROSITE" id="PS51935"/>
    </source>
</evidence>
<dbReference type="GO" id="GO:0006508">
    <property type="term" value="P:proteolysis"/>
    <property type="evidence" value="ECO:0007669"/>
    <property type="project" value="UniProtKB-KW"/>
</dbReference>
<dbReference type="InterPro" id="IPR000064">
    <property type="entry name" value="NLP_P60_dom"/>
</dbReference>
<evidence type="ECO:0000313" key="6">
    <source>
        <dbReference type="EMBL" id="HEW46375.1"/>
    </source>
</evidence>
<dbReference type="AlphaFoldDB" id="A0A7C2VGC9"/>
<dbReference type="PANTHER" id="PTHR47053">
    <property type="entry name" value="MUREIN DD-ENDOPEPTIDASE MEPH-RELATED"/>
    <property type="match status" value="1"/>
</dbReference>
<comment type="similarity">
    <text evidence="1">Belongs to the peptidase C40 family.</text>
</comment>
<keyword evidence="2" id="KW-0645">Protease</keyword>
<dbReference type="GO" id="GO:0008234">
    <property type="term" value="F:cysteine-type peptidase activity"/>
    <property type="evidence" value="ECO:0007669"/>
    <property type="project" value="UniProtKB-KW"/>
</dbReference>
<protein>
    <submittedName>
        <fullName evidence="6">NlpC/P60 family protein</fullName>
    </submittedName>
</protein>
<gene>
    <name evidence="6" type="ORF">ENO47_06910</name>
</gene>
<name>A0A7C2VGC9_9AQUI</name>
<keyword evidence="4" id="KW-0788">Thiol protease</keyword>
<evidence type="ECO:0000256" key="3">
    <source>
        <dbReference type="ARBA" id="ARBA00022801"/>
    </source>
</evidence>
<dbReference type="InterPro" id="IPR051202">
    <property type="entry name" value="Peptidase_C40"/>
</dbReference>
<proteinExistence type="inferred from homology"/>
<accession>A0A7C2VGC9</accession>
<evidence type="ECO:0000256" key="1">
    <source>
        <dbReference type="ARBA" id="ARBA00007074"/>
    </source>
</evidence>
<feature type="domain" description="NlpC/P60" evidence="5">
    <location>
        <begin position="16"/>
        <end position="137"/>
    </location>
</feature>
<comment type="caution">
    <text evidence="6">The sequence shown here is derived from an EMBL/GenBank/DDBJ whole genome shotgun (WGS) entry which is preliminary data.</text>
</comment>
<reference evidence="6" key="1">
    <citation type="journal article" date="2020" name="mSystems">
        <title>Genome- and Community-Level Interaction Insights into Carbon Utilization and Element Cycling Functions of Hydrothermarchaeota in Hydrothermal Sediment.</title>
        <authorList>
            <person name="Zhou Z."/>
            <person name="Liu Y."/>
            <person name="Xu W."/>
            <person name="Pan J."/>
            <person name="Luo Z.H."/>
            <person name="Li M."/>
        </authorList>
    </citation>
    <scope>NUCLEOTIDE SEQUENCE [LARGE SCALE GENOMIC DNA]</scope>
    <source>
        <strain evidence="6">SpSt-132</strain>
    </source>
</reference>
<dbReference type="EMBL" id="DSFP01000061">
    <property type="protein sequence ID" value="HEW46375.1"/>
    <property type="molecule type" value="Genomic_DNA"/>
</dbReference>
<dbReference type="SUPFAM" id="SSF54001">
    <property type="entry name" value="Cysteine proteinases"/>
    <property type="match status" value="1"/>
</dbReference>
<organism evidence="6">
    <name type="scientific">Hydrogenobacter sp</name>
    <dbReference type="NCBI Taxonomy" id="2152829"/>
    <lineage>
        <taxon>Bacteria</taxon>
        <taxon>Pseudomonadati</taxon>
        <taxon>Aquificota</taxon>
        <taxon>Aquificia</taxon>
        <taxon>Aquificales</taxon>
        <taxon>Aquificaceae</taxon>
        <taxon>Hydrogenobacter</taxon>
    </lineage>
</organism>
<dbReference type="InterPro" id="IPR038765">
    <property type="entry name" value="Papain-like_cys_pep_sf"/>
</dbReference>
<sequence>MRGGIVGVFLAIGLALAGTDNIVLTALTYMERPYQFGGNDLYRMDCSAFVKRVFEVNGISLPRSTKEQAQVGVQVGLEDIKPGDLLFFSTYRPGPSHVGIYIGNGKMIHASEKKGITIDRIEDPYWQKRFLFAKRVTKDNYVVKTYQKEEMQKNRDEIADLIFILSNR</sequence>
<dbReference type="PROSITE" id="PS51935">
    <property type="entry name" value="NLPC_P60"/>
    <property type="match status" value="1"/>
</dbReference>
<keyword evidence="3" id="KW-0378">Hydrolase</keyword>
<evidence type="ECO:0000256" key="2">
    <source>
        <dbReference type="ARBA" id="ARBA00022670"/>
    </source>
</evidence>
<evidence type="ECO:0000256" key="4">
    <source>
        <dbReference type="ARBA" id="ARBA00022807"/>
    </source>
</evidence>
<dbReference type="Pfam" id="PF00877">
    <property type="entry name" value="NLPC_P60"/>
    <property type="match status" value="1"/>
</dbReference>
<dbReference type="Gene3D" id="3.90.1720.10">
    <property type="entry name" value="endopeptidase domain like (from Nostoc punctiforme)"/>
    <property type="match status" value="1"/>
</dbReference>